<dbReference type="RefSeq" id="WP_173966456.1">
    <property type="nucleotide sequence ID" value="NZ_CADCST010000085.1"/>
</dbReference>
<dbReference type="SUPFAM" id="SSF56935">
    <property type="entry name" value="Porins"/>
    <property type="match status" value="1"/>
</dbReference>
<keyword evidence="5 9" id="KW-0798">TonB box</keyword>
<evidence type="ECO:0000256" key="9">
    <source>
        <dbReference type="RuleBase" id="RU003357"/>
    </source>
</evidence>
<dbReference type="Gene3D" id="2.60.40.1120">
    <property type="entry name" value="Carboxypeptidase-like, regulatory domain"/>
    <property type="match status" value="1"/>
</dbReference>
<keyword evidence="4 8" id="KW-0812">Transmembrane</keyword>
<protein>
    <submittedName>
        <fullName evidence="12">TonB-dependent receptor P3</fullName>
    </submittedName>
</protein>
<evidence type="ECO:0000313" key="13">
    <source>
        <dbReference type="Proteomes" id="UP000474567"/>
    </source>
</evidence>
<keyword evidence="13" id="KW-1185">Reference proteome</keyword>
<dbReference type="InterPro" id="IPR023996">
    <property type="entry name" value="TonB-dep_OMP_SusC/RagA"/>
</dbReference>
<dbReference type="Gene3D" id="2.170.130.10">
    <property type="entry name" value="TonB-dependent receptor, plug domain"/>
    <property type="match status" value="1"/>
</dbReference>
<evidence type="ECO:0000256" key="4">
    <source>
        <dbReference type="ARBA" id="ARBA00022692"/>
    </source>
</evidence>
<dbReference type="NCBIfam" id="TIGR04056">
    <property type="entry name" value="OMP_RagA_SusC"/>
    <property type="match status" value="1"/>
</dbReference>
<evidence type="ECO:0000259" key="11">
    <source>
        <dbReference type="Pfam" id="PF07715"/>
    </source>
</evidence>
<comment type="subcellular location">
    <subcellularLocation>
        <location evidence="1 8">Cell outer membrane</location>
        <topology evidence="1 8">Multi-pass membrane protein</topology>
    </subcellularLocation>
</comment>
<dbReference type="SUPFAM" id="SSF49464">
    <property type="entry name" value="Carboxypeptidase regulatory domain-like"/>
    <property type="match status" value="1"/>
</dbReference>
<evidence type="ECO:0000256" key="8">
    <source>
        <dbReference type="PROSITE-ProRule" id="PRU01360"/>
    </source>
</evidence>
<dbReference type="Gene3D" id="2.40.170.20">
    <property type="entry name" value="TonB-dependent receptor, beta-barrel domain"/>
    <property type="match status" value="1"/>
</dbReference>
<sequence>MKRTLFLFLLLTTCKVMYGQDIITVKGVVTDTQNMPLPGATVSEKGTKNATVTAMDGDYQIKVKSNAVLVFSFIGTKSKEEAVKNRTLINTKLLDDANNLDEVVVVGYGTKTRKNLTGAISSVKGTEIAKIPVQDVAQAMQGRIAGLQITMPDGTPGAQPTLRIRGGTSITQSNEPLYVVDGVAQTGGLAFLDPMDIESIDVLKDASSTSIYGAQGANGVILVTTKKSPGGKLKLSYDTYAGIKTIAKTLPVLNPYQYTQLVYESATDDTRMQKYLSTFGTYEEMEGLYKNRPGINWQDEVFGNTVVNQYHKIGISGGENDTKYNAFYSVNNDQGIMLGSESVKNIAKLQVTQAISKRFTVNAIVNYSNQKITGLSTGDGGNARLSMLQTLLQYRPTIGKNGTDDDLKYLLVDPLDNQASPALQSPLITIESQKREAVNRSLNMNLQLSYYLTPKLVYSGLISYTDNSNKSKYFNGADGIQAIRSGGANGGITHNLSTRLNYNNVLTYNNTFSKKHKLSVTAGQEYIYNYSEGITAAASAFPDVNLGWDKLQLGTIAAIPTSFAEDDKLLSFFGKTDYSFKSRYLLSASIRADGSSKFGTENQWGVFPSVSAAWRVIEEDFMKNIPAFSDLKFRLSYGEAGNNRIANYAALGIFNSGSYPLNNQVNITAFQSNLPNPYLKWESTKSTNIGLDLGFFKQRISLTTELYENRSKDLLYNTRVPASSGFKKQFQNIGATSNRGIEFTLNTINVKSNNFSWNTTFNIAFNKTKVLSLSEGETSLITNSYTDKNDYILKVGQPVGVMYGYINDGLYQVNDFDYNATAGTYALKAGVVSDNLAVQPGFIKFKDISGPNGTPDGVINDLDRTAIGDANPKYTGGLNNTFSYKGIDLSVFLDFTVGNDIYNANVLNNSRLNLDNLNTLAIYADRWTTINAAGQRVTDPNELAALNVGKTNPAFNGNTTGRLYSSIIEDGSFLRINNVSLGYTLPKAWLKKSHISNLRIYFTAYNLYVFTKYSGYDPEVSVLNNAITRGVDFSAYPRSKSFITGLNISL</sequence>
<dbReference type="Proteomes" id="UP000474567">
    <property type="component" value="Unassembled WGS sequence"/>
</dbReference>
<dbReference type="PROSITE" id="PS52016">
    <property type="entry name" value="TONB_DEPENDENT_REC_3"/>
    <property type="match status" value="1"/>
</dbReference>
<comment type="similarity">
    <text evidence="8 9">Belongs to the TonB-dependent receptor family.</text>
</comment>
<comment type="caution">
    <text evidence="12">The sequence shown here is derived from an EMBL/GenBank/DDBJ whole genome shotgun (WGS) entry which is preliminary data.</text>
</comment>
<dbReference type="InterPro" id="IPR039426">
    <property type="entry name" value="TonB-dep_rcpt-like"/>
</dbReference>
<feature type="domain" description="TonB-dependent receptor plug" evidence="11">
    <location>
        <begin position="114"/>
        <end position="220"/>
    </location>
</feature>
<dbReference type="InterPro" id="IPR012910">
    <property type="entry name" value="Plug_dom"/>
</dbReference>
<dbReference type="Pfam" id="PF07715">
    <property type="entry name" value="Plug"/>
    <property type="match status" value="1"/>
</dbReference>
<name>A0ABM8KJA9_9FLAO</name>
<dbReference type="Pfam" id="PF00593">
    <property type="entry name" value="TonB_dep_Rec_b-barrel"/>
    <property type="match status" value="1"/>
</dbReference>
<keyword evidence="12" id="KW-0675">Receptor</keyword>
<keyword evidence="3 8" id="KW-1134">Transmembrane beta strand</keyword>
<keyword evidence="7 8" id="KW-0998">Cell outer membrane</keyword>
<dbReference type="NCBIfam" id="TIGR04057">
    <property type="entry name" value="SusC_RagA_signa"/>
    <property type="match status" value="1"/>
</dbReference>
<dbReference type="Pfam" id="PF13715">
    <property type="entry name" value="CarbopepD_reg_2"/>
    <property type="match status" value="1"/>
</dbReference>
<evidence type="ECO:0000256" key="6">
    <source>
        <dbReference type="ARBA" id="ARBA00023136"/>
    </source>
</evidence>
<evidence type="ECO:0000256" key="3">
    <source>
        <dbReference type="ARBA" id="ARBA00022452"/>
    </source>
</evidence>
<keyword evidence="6 8" id="KW-0472">Membrane</keyword>
<reference evidence="12 13" key="1">
    <citation type="submission" date="2020-02" db="EMBL/GenBank/DDBJ databases">
        <authorList>
            <person name="Criscuolo A."/>
        </authorList>
    </citation>
    <scope>NUCLEOTIDE SEQUENCE [LARGE SCALE GENOMIC DNA]</scope>
    <source>
        <strain evidence="12">CECT7796</strain>
    </source>
</reference>
<dbReference type="InterPro" id="IPR008969">
    <property type="entry name" value="CarboxyPept-like_regulatory"/>
</dbReference>
<proteinExistence type="inferred from homology"/>
<accession>A0ABM8KJA9</accession>
<keyword evidence="2 8" id="KW-0813">Transport</keyword>
<dbReference type="InterPro" id="IPR000531">
    <property type="entry name" value="Beta-barrel_TonB"/>
</dbReference>
<feature type="domain" description="TonB-dependent receptor-like beta-barrel" evidence="10">
    <location>
        <begin position="428"/>
        <end position="1007"/>
    </location>
</feature>
<gene>
    <name evidence="12" type="ORF">FLACOL7796_02506</name>
</gene>
<evidence type="ECO:0000313" key="12">
    <source>
        <dbReference type="EMBL" id="CAA9198973.1"/>
    </source>
</evidence>
<evidence type="ECO:0000259" key="10">
    <source>
        <dbReference type="Pfam" id="PF00593"/>
    </source>
</evidence>
<evidence type="ECO:0000256" key="5">
    <source>
        <dbReference type="ARBA" id="ARBA00023077"/>
    </source>
</evidence>
<evidence type="ECO:0000256" key="7">
    <source>
        <dbReference type="ARBA" id="ARBA00023237"/>
    </source>
</evidence>
<organism evidence="12 13">
    <name type="scientific">Flavobacterium collinsii</name>
    <dbReference type="NCBI Taxonomy" id="1114861"/>
    <lineage>
        <taxon>Bacteria</taxon>
        <taxon>Pseudomonadati</taxon>
        <taxon>Bacteroidota</taxon>
        <taxon>Flavobacteriia</taxon>
        <taxon>Flavobacteriales</taxon>
        <taxon>Flavobacteriaceae</taxon>
        <taxon>Flavobacterium</taxon>
    </lineage>
</organism>
<dbReference type="InterPro" id="IPR037066">
    <property type="entry name" value="Plug_dom_sf"/>
</dbReference>
<evidence type="ECO:0000256" key="1">
    <source>
        <dbReference type="ARBA" id="ARBA00004571"/>
    </source>
</evidence>
<dbReference type="InterPro" id="IPR036942">
    <property type="entry name" value="Beta-barrel_TonB_sf"/>
</dbReference>
<evidence type="ECO:0000256" key="2">
    <source>
        <dbReference type="ARBA" id="ARBA00022448"/>
    </source>
</evidence>
<dbReference type="InterPro" id="IPR023997">
    <property type="entry name" value="TonB-dep_OMP_SusC/RagA_CS"/>
</dbReference>
<dbReference type="EMBL" id="CADCST010000085">
    <property type="protein sequence ID" value="CAA9198973.1"/>
    <property type="molecule type" value="Genomic_DNA"/>
</dbReference>